<accession>A0AAW2H8W9</accession>
<organism evidence="4">
    <name type="scientific">Menopon gallinae</name>
    <name type="common">poultry shaft louse</name>
    <dbReference type="NCBI Taxonomy" id="328185"/>
    <lineage>
        <taxon>Eukaryota</taxon>
        <taxon>Metazoa</taxon>
        <taxon>Ecdysozoa</taxon>
        <taxon>Arthropoda</taxon>
        <taxon>Hexapoda</taxon>
        <taxon>Insecta</taxon>
        <taxon>Pterygota</taxon>
        <taxon>Neoptera</taxon>
        <taxon>Paraneoptera</taxon>
        <taxon>Psocodea</taxon>
        <taxon>Troctomorpha</taxon>
        <taxon>Phthiraptera</taxon>
        <taxon>Amblycera</taxon>
        <taxon>Menoponidae</taxon>
        <taxon>Menopon</taxon>
    </lineage>
</organism>
<reference evidence="4" key="1">
    <citation type="journal article" date="2024" name="Gigascience">
        <title>Chromosome-level genome of the poultry shaft louse Menopon gallinae provides insight into the host-switching and adaptive evolution of parasitic lice.</title>
        <authorList>
            <person name="Xu Y."/>
            <person name="Ma L."/>
            <person name="Liu S."/>
            <person name="Liang Y."/>
            <person name="Liu Q."/>
            <person name="He Z."/>
            <person name="Tian L."/>
            <person name="Duan Y."/>
            <person name="Cai W."/>
            <person name="Li H."/>
            <person name="Song F."/>
        </authorList>
    </citation>
    <scope>NUCLEOTIDE SEQUENCE</scope>
    <source>
        <strain evidence="4">Cailab_2023a</strain>
    </source>
</reference>
<keyword evidence="1" id="KW-0547">Nucleotide-binding</keyword>
<gene>
    <name evidence="4" type="ORF">PYX00_011865</name>
</gene>
<keyword evidence="2" id="KW-0342">GTP-binding</keyword>
<dbReference type="PANTHER" id="PTHR18884">
    <property type="entry name" value="SEPTIN"/>
    <property type="match status" value="1"/>
</dbReference>
<dbReference type="GO" id="GO:0005525">
    <property type="term" value="F:GTP binding"/>
    <property type="evidence" value="ECO:0007669"/>
    <property type="project" value="UniProtKB-KW"/>
</dbReference>
<protein>
    <recommendedName>
        <fullName evidence="3">Septin-type G domain-containing protein</fullName>
    </recommendedName>
</protein>
<feature type="domain" description="Septin-type G" evidence="3">
    <location>
        <begin position="6"/>
        <end position="256"/>
    </location>
</feature>
<dbReference type="InterPro" id="IPR027417">
    <property type="entry name" value="P-loop_NTPase"/>
</dbReference>
<dbReference type="Pfam" id="PF00735">
    <property type="entry name" value="Septin"/>
    <property type="match status" value="2"/>
</dbReference>
<evidence type="ECO:0000313" key="4">
    <source>
        <dbReference type="EMBL" id="KAL0266149.1"/>
    </source>
</evidence>
<sequence length="256" mass="29354">MMLRTQKRVFTIMVAGYRGLGKSSFVNTLFDQVIIPTCPKQSDKASMNLYVLDVSCEGVRRNISIIDSPGFGHYINDTKTHQNIENYIRSQFDAFLAEETKIRRNPHFEDNRVHTLIYFISPNPHGLSQNDIAFLKTVDNLVNIIPVVGKADGLTAKELDLLRFNVMRQIKENSISVFDFERDSYDVVGSSESFKGRKKHWGVVNINDPKYCDFSLLKEILLSSYMDVLVEKTASDLYEEYRATVLPQILPDTLRE</sequence>
<dbReference type="SUPFAM" id="SSF52540">
    <property type="entry name" value="P-loop containing nucleoside triphosphate hydrolases"/>
    <property type="match status" value="1"/>
</dbReference>
<proteinExistence type="predicted"/>
<evidence type="ECO:0000259" key="3">
    <source>
        <dbReference type="PROSITE" id="PS51719"/>
    </source>
</evidence>
<dbReference type="InterPro" id="IPR030379">
    <property type="entry name" value="G_SEPTIN_dom"/>
</dbReference>
<evidence type="ECO:0000256" key="2">
    <source>
        <dbReference type="ARBA" id="ARBA00023134"/>
    </source>
</evidence>
<dbReference type="PIRSF" id="PIRSF006698">
    <property type="entry name" value="Septin"/>
    <property type="match status" value="1"/>
</dbReference>
<dbReference type="PROSITE" id="PS51719">
    <property type="entry name" value="G_SEPTIN"/>
    <property type="match status" value="1"/>
</dbReference>
<comment type="caution">
    <text evidence="4">The sequence shown here is derived from an EMBL/GenBank/DDBJ whole genome shotgun (WGS) entry which is preliminary data.</text>
</comment>
<dbReference type="Gene3D" id="3.40.50.300">
    <property type="entry name" value="P-loop containing nucleotide triphosphate hydrolases"/>
    <property type="match status" value="1"/>
</dbReference>
<name>A0AAW2H8W9_9NEOP</name>
<dbReference type="EMBL" id="JARGDH010000006">
    <property type="protein sequence ID" value="KAL0266149.1"/>
    <property type="molecule type" value="Genomic_DNA"/>
</dbReference>
<evidence type="ECO:0000256" key="1">
    <source>
        <dbReference type="ARBA" id="ARBA00022741"/>
    </source>
</evidence>
<dbReference type="AlphaFoldDB" id="A0AAW2H8W9"/>
<dbReference type="InterPro" id="IPR016491">
    <property type="entry name" value="Septin"/>
</dbReference>